<dbReference type="GO" id="GO:0016020">
    <property type="term" value="C:membrane"/>
    <property type="evidence" value="ECO:0007669"/>
    <property type="project" value="UniProtKB-SubCell"/>
</dbReference>
<dbReference type="OrthoDB" id="7057889at2"/>
<proteinExistence type="predicted"/>
<dbReference type="PRINTS" id="PR01490">
    <property type="entry name" value="RTXTOXIND"/>
</dbReference>
<evidence type="ECO:0000256" key="4">
    <source>
        <dbReference type="ARBA" id="ARBA00023136"/>
    </source>
</evidence>
<evidence type="ECO:0000256" key="6">
    <source>
        <dbReference type="SAM" id="Phobius"/>
    </source>
</evidence>
<dbReference type="PANTHER" id="PTHR30386:SF26">
    <property type="entry name" value="TRANSPORT PROTEIN COMB"/>
    <property type="match status" value="1"/>
</dbReference>
<feature type="transmembrane region" description="Helical" evidence="6">
    <location>
        <begin position="46"/>
        <end position="66"/>
    </location>
</feature>
<evidence type="ECO:0000256" key="5">
    <source>
        <dbReference type="SAM" id="Coils"/>
    </source>
</evidence>
<dbReference type="STRING" id="623280.SAMN05660226_00137"/>
<evidence type="ECO:0000256" key="2">
    <source>
        <dbReference type="ARBA" id="ARBA00022692"/>
    </source>
</evidence>
<evidence type="ECO:0000313" key="7">
    <source>
        <dbReference type="EMBL" id="SKB26548.1"/>
    </source>
</evidence>
<gene>
    <name evidence="7" type="ORF">SAMN05660226_00137</name>
</gene>
<keyword evidence="2 6" id="KW-0812">Transmembrane</keyword>
<evidence type="ECO:0000256" key="3">
    <source>
        <dbReference type="ARBA" id="ARBA00022989"/>
    </source>
</evidence>
<keyword evidence="3 6" id="KW-1133">Transmembrane helix</keyword>
<keyword evidence="4 6" id="KW-0472">Membrane</keyword>
<name>A0A1T4ZV24_9SPHI</name>
<reference evidence="7 8" key="1">
    <citation type="submission" date="2017-02" db="EMBL/GenBank/DDBJ databases">
        <authorList>
            <person name="Peterson S.W."/>
        </authorList>
    </citation>
    <scope>NUCLEOTIDE SEQUENCE [LARGE SCALE GENOMIC DNA]</scope>
    <source>
        <strain evidence="7 8">DSM 22899</strain>
    </source>
</reference>
<comment type="subcellular location">
    <subcellularLocation>
        <location evidence="1">Membrane</location>
        <topology evidence="1">Single-pass membrane protein</topology>
    </subcellularLocation>
</comment>
<protein>
    <submittedName>
        <fullName evidence="7">HlyD family secretion protein</fullName>
    </submittedName>
</protein>
<dbReference type="Gene3D" id="2.40.50.100">
    <property type="match status" value="1"/>
</dbReference>
<organism evidence="7 8">
    <name type="scientific">Parapedobacter luteus</name>
    <dbReference type="NCBI Taxonomy" id="623280"/>
    <lineage>
        <taxon>Bacteria</taxon>
        <taxon>Pseudomonadati</taxon>
        <taxon>Bacteroidota</taxon>
        <taxon>Sphingobacteriia</taxon>
        <taxon>Sphingobacteriales</taxon>
        <taxon>Sphingobacteriaceae</taxon>
        <taxon>Parapedobacter</taxon>
    </lineage>
</organism>
<accession>A0A1T4ZV24</accession>
<evidence type="ECO:0000313" key="8">
    <source>
        <dbReference type="Proteomes" id="UP000190541"/>
    </source>
</evidence>
<dbReference type="Proteomes" id="UP000190541">
    <property type="component" value="Unassembled WGS sequence"/>
</dbReference>
<dbReference type="AlphaFoldDB" id="A0A1T4ZV24"/>
<dbReference type="Gene3D" id="2.40.30.170">
    <property type="match status" value="1"/>
</dbReference>
<dbReference type="EMBL" id="FUYS01000001">
    <property type="protein sequence ID" value="SKB26548.1"/>
    <property type="molecule type" value="Genomic_DNA"/>
</dbReference>
<keyword evidence="8" id="KW-1185">Reference proteome</keyword>
<dbReference type="SUPFAM" id="SSF51230">
    <property type="entry name" value="Single hybrid motif"/>
    <property type="match status" value="1"/>
</dbReference>
<dbReference type="PANTHER" id="PTHR30386">
    <property type="entry name" value="MEMBRANE FUSION SUBUNIT OF EMRAB-TOLC MULTIDRUG EFFLUX PUMP"/>
    <property type="match status" value="1"/>
</dbReference>
<dbReference type="RefSeq" id="WP_079714880.1">
    <property type="nucleotide sequence ID" value="NZ_FUYS01000001.1"/>
</dbReference>
<feature type="coiled-coil region" evidence="5">
    <location>
        <begin position="185"/>
        <end position="212"/>
    </location>
</feature>
<evidence type="ECO:0000256" key="1">
    <source>
        <dbReference type="ARBA" id="ARBA00004167"/>
    </source>
</evidence>
<dbReference type="InterPro" id="IPR011053">
    <property type="entry name" value="Single_hybrid_motif"/>
</dbReference>
<keyword evidence="5" id="KW-0175">Coiled coil</keyword>
<sequence length="443" mass="49355">MGGKTSNIGQQTRGFRLSASYNGREAHSEDIQDIIGQPPSALLRWGITWVLFVLIGIIALSAFIRYPDIVRAPVRINAVNAPKAVICRLSGSIVNILVNEGDTVKSGQPLAWMESTADHAQVARLMEILQHIREGLYSQANTVPANMIAPSGLRLGELQPGYQTFYQSYLTYQAATGSGIYLKRRAYILSELQNVKQQRAQLESQGQLQQQEYELAEGAFNRYQQLADRKVISPAEYQQQQALLLAKRHPLQQTQSALLSNEASQTAKVKELADLDNQIAEERSKFLQALNSLISEIQQWKLQYVLTAPANGSVVFAGIIQRNQHVDAGQEVFHVNPGSSDFFGEVILPQYNMGKVKEGQEVLVKLDSYPFEEYGALSGQVGRLSAVPYRDSIFLSRVDFRPMVSQKTVQLTTGMSGTAEIITEDASLLQRLFRNIRLVLNER</sequence>
<dbReference type="InterPro" id="IPR050739">
    <property type="entry name" value="MFP"/>
</dbReference>